<dbReference type="EMBL" id="CAJNYV010002857">
    <property type="protein sequence ID" value="CAF3507470.1"/>
    <property type="molecule type" value="Genomic_DNA"/>
</dbReference>
<reference evidence="1" key="1">
    <citation type="submission" date="2021-02" db="EMBL/GenBank/DDBJ databases">
        <authorList>
            <person name="Nowell W R."/>
        </authorList>
    </citation>
    <scope>NUCLEOTIDE SEQUENCE</scope>
</reference>
<dbReference type="AlphaFoldDB" id="A0A818HG74"/>
<comment type="caution">
    <text evidence="1">The sequence shown here is derived from an EMBL/GenBank/DDBJ whole genome shotgun (WGS) entry which is preliminary data.</text>
</comment>
<sequence>MHSYFYKYVINKPSSPSYRATLYVRDNNHEPNSSVGQVAAARTRISDTAKQSSLTTHTIVADAVSKLSDNAISSLPNLQNLKSNVRKIRERSQNPLSLPTTRDSIVIDPQYTITARNRTFLHFDSGSIDQRVLIFSTKKQLKIWENALYSENGDFAKQIRSLPTLALLPVPDVIPTFDEIKAQFPTEDEPC</sequence>
<accession>A0A818HG74</accession>
<protein>
    <submittedName>
        <fullName evidence="1">Uncharacterized protein</fullName>
    </submittedName>
</protein>
<proteinExistence type="predicted"/>
<gene>
    <name evidence="1" type="ORF">KIK155_LOCUS16155</name>
</gene>
<dbReference type="Proteomes" id="UP000663865">
    <property type="component" value="Unassembled WGS sequence"/>
</dbReference>
<name>A0A818HG74_9BILA</name>
<organism evidence="1 2">
    <name type="scientific">Rotaria socialis</name>
    <dbReference type="NCBI Taxonomy" id="392032"/>
    <lineage>
        <taxon>Eukaryota</taxon>
        <taxon>Metazoa</taxon>
        <taxon>Spiralia</taxon>
        <taxon>Gnathifera</taxon>
        <taxon>Rotifera</taxon>
        <taxon>Eurotatoria</taxon>
        <taxon>Bdelloidea</taxon>
        <taxon>Philodinida</taxon>
        <taxon>Philodinidae</taxon>
        <taxon>Rotaria</taxon>
    </lineage>
</organism>
<evidence type="ECO:0000313" key="2">
    <source>
        <dbReference type="Proteomes" id="UP000663865"/>
    </source>
</evidence>
<evidence type="ECO:0000313" key="1">
    <source>
        <dbReference type="EMBL" id="CAF3507470.1"/>
    </source>
</evidence>